<accession>A0ABW6I8F9</accession>
<feature type="signal peptide" evidence="1">
    <location>
        <begin position="1"/>
        <end position="30"/>
    </location>
</feature>
<dbReference type="EMBL" id="JBHZPY010000017">
    <property type="protein sequence ID" value="MFE3872576.1"/>
    <property type="molecule type" value="Genomic_DNA"/>
</dbReference>
<proteinExistence type="predicted"/>
<organism evidence="2 3">
    <name type="scientific">Flavobacterium zhoui</name>
    <dbReference type="NCBI Taxonomy" id="3230414"/>
    <lineage>
        <taxon>Bacteria</taxon>
        <taxon>Pseudomonadati</taxon>
        <taxon>Bacteroidota</taxon>
        <taxon>Flavobacteriia</taxon>
        <taxon>Flavobacteriales</taxon>
        <taxon>Flavobacteriaceae</taxon>
        <taxon>Flavobacterium</taxon>
    </lineage>
</organism>
<reference evidence="2 3" key="1">
    <citation type="submission" date="2024-06" db="EMBL/GenBank/DDBJ databases">
        <title>Flavobacterium spp. isolated from glacier.</title>
        <authorList>
            <person name="Han D."/>
        </authorList>
    </citation>
    <scope>NUCLEOTIDE SEQUENCE [LARGE SCALE GENOMIC DNA]</scope>
    <source>
        <strain evidence="2 3">ZS1P70</strain>
    </source>
</reference>
<keyword evidence="1" id="KW-0732">Signal</keyword>
<evidence type="ECO:0008006" key="4">
    <source>
        <dbReference type="Google" id="ProtNLM"/>
    </source>
</evidence>
<evidence type="ECO:0000313" key="2">
    <source>
        <dbReference type="EMBL" id="MFE3872576.1"/>
    </source>
</evidence>
<sequence>MKTILPTSKLKPIFGFVSLLLSIFVTNCYAQDTYDGNYCPGPRAIGDEYATGIVFNVQLSTSPSSTCEVGTIWAKVDTQTQVLRLGMNLGNSGAALFRLYLDTDNNPTTGLTSDTFGGRLSVAGAEYIIEINSNASTFKLYSGNGSTLTSLTVNNGLAAKSGSICISGGGSFLEFNIPFGSIGTDICNTNSGLINITKLESVSGNSDTSRRCVDTPITFGIPLKGSVGPNSTVCYGVNSTTLTISGVPSSSTINKWQSSITPFTSWIDIINPVTTYTATNLIQTTKYRAVFSSAGLCTGNNISTVEATVTVTPKPNKVSTPITICSGENYTWSINNATYTAAGTYTKTYDGCTADQELVLTVTPKPTKVSTSITICSGESYTWSVNNASYTTAGTYTKTYDGCTADQELVLTVTPKPAKISTPVTICSGESYAWSVNNASYTTAGTYTKTYDGCTADQELVLTVTPKPSKVSTPITICSSENYIWSVNATTYTTAGTYTKTNNGCTADQELVLTVTPKPSDAVTNKTICSGETFTWNGTDYTTTQTGTRITNNGCTADQVLNLIVTPKPADAVTNKTICSGETFTWNGTDYTTTQTGTRITNNGCTADQVLNLTVTLKSADAVTNKTICSGETLTWNGTDYTTTQTGTRITNNGCTADQVLNLTVTLKPADAVTNKTICSGENFTWNGTDYTTTQTGTRITNNGCTADQVLNLIVTPKPADAVTDKTICSGETFEWNGTDYTTIQTGTRITNNGCIADQVLNLTVTPKPSKVSTPITICSGENYTWSINNATYTVAGTYTKTNNGCTADQELVLIVNTKPAKVSTPITICSGENYIWSVNATTYTTAGTYTKTNNGCTADQELVLTVNPKPAKVSTPITICSGENYIWSVNATTYTTAGTYTKTNDGCTADQELVLLTVNPKSAKVSTPITICSGENYTWSVNNATYTTTGTYTKTYDGCTADQELVLTVTPKPTKVSTSITICSGESYTWSVNNASYTTAGTYSKTYDGCTADQELVLTVNPKPTKVSTPITICSGESYTWSVNNASYTTAGTYSKTYDGCTADQELVLTVNPKPSKVSTPITICSGENYTWSIN</sequence>
<keyword evidence="3" id="KW-1185">Reference proteome</keyword>
<comment type="caution">
    <text evidence="2">The sequence shown here is derived from an EMBL/GenBank/DDBJ whole genome shotgun (WGS) entry which is preliminary data.</text>
</comment>
<evidence type="ECO:0000256" key="1">
    <source>
        <dbReference type="SAM" id="SignalP"/>
    </source>
</evidence>
<feature type="chain" id="PRO_5047503068" description="Gliding motility-associated C-terminal domain-containing protein" evidence="1">
    <location>
        <begin position="31"/>
        <end position="1096"/>
    </location>
</feature>
<protein>
    <recommendedName>
        <fullName evidence="4">Gliding motility-associated C-terminal domain-containing protein</fullName>
    </recommendedName>
</protein>
<feature type="non-terminal residue" evidence="2">
    <location>
        <position position="1096"/>
    </location>
</feature>
<name>A0ABW6I8F9_9FLAO</name>
<dbReference type="Proteomes" id="UP001600107">
    <property type="component" value="Unassembled WGS sequence"/>
</dbReference>
<gene>
    <name evidence="2" type="ORF">ACFX5F_15235</name>
</gene>
<evidence type="ECO:0000313" key="3">
    <source>
        <dbReference type="Proteomes" id="UP001600107"/>
    </source>
</evidence>